<protein>
    <recommendedName>
        <fullName evidence="1">DUF6546 domain-containing protein</fullName>
    </recommendedName>
</protein>
<comment type="caution">
    <text evidence="2">The sequence shown here is derived from an EMBL/GenBank/DDBJ whole genome shotgun (WGS) entry which is preliminary data.</text>
</comment>
<dbReference type="AlphaFoldDB" id="A0A428PT27"/>
<evidence type="ECO:0000313" key="2">
    <source>
        <dbReference type="EMBL" id="RSL56239.1"/>
    </source>
</evidence>
<evidence type="ECO:0000259" key="1">
    <source>
        <dbReference type="Pfam" id="PF20183"/>
    </source>
</evidence>
<organism evidence="2 3">
    <name type="scientific">Fusarium duplospermum</name>
    <dbReference type="NCBI Taxonomy" id="1325734"/>
    <lineage>
        <taxon>Eukaryota</taxon>
        <taxon>Fungi</taxon>
        <taxon>Dikarya</taxon>
        <taxon>Ascomycota</taxon>
        <taxon>Pezizomycotina</taxon>
        <taxon>Sordariomycetes</taxon>
        <taxon>Hypocreomycetidae</taxon>
        <taxon>Hypocreales</taxon>
        <taxon>Nectriaceae</taxon>
        <taxon>Fusarium</taxon>
        <taxon>Fusarium solani species complex</taxon>
    </lineage>
</organism>
<feature type="domain" description="DUF6546" evidence="1">
    <location>
        <begin position="316"/>
        <end position="403"/>
    </location>
</feature>
<sequence length="406" mass="47055">MSWPRLPFELRRDILTRLAETESHNGRTLTGYAMVASEWQPIFEKVTFKSLRFKASESESFAAMFRVKRRRAYLRKIDLALELPQHSHLKQNVFGGTREDRTIGQMTIMARRGAGANRCLRGLERQQKQNNMAFAQAIRFLFGQLATWRKEHINREGIALEIIADSMSYWQRTETRIRRRAGLVVVYFNDLLEIQPMPISPLTWERCLDAAKSDFHFSLELDSQTARLLPRVQAITSLLISRKSIRHFDPRGIGDIMRCLPALTTFMWEVRPRAHWKMKHTFDDDLSKAISSWPSLLNGIRITQLQPLRSHPRPSPYLAELGSGLAHRCQLLTRLSINYCIDAFTFFRATTHQCHNLQHLVIRSEQMIIDELPGLNSHLISMAVGAVHRMPKLRFLALYSTSDTHH</sequence>
<accession>A0A428PT27</accession>
<dbReference type="SUPFAM" id="SSF52047">
    <property type="entry name" value="RNI-like"/>
    <property type="match status" value="1"/>
</dbReference>
<dbReference type="InterPro" id="IPR046676">
    <property type="entry name" value="DUF6546"/>
</dbReference>
<dbReference type="OrthoDB" id="5333491at2759"/>
<keyword evidence="3" id="KW-1185">Reference proteome</keyword>
<name>A0A428PT27_9HYPO</name>
<gene>
    <name evidence="2" type="ORF">CEP54_008937</name>
</gene>
<evidence type="ECO:0000313" key="3">
    <source>
        <dbReference type="Proteomes" id="UP000288168"/>
    </source>
</evidence>
<reference evidence="2 3" key="1">
    <citation type="submission" date="2017-06" db="EMBL/GenBank/DDBJ databases">
        <title>Comparative genomic analysis of Ambrosia Fusariam Clade fungi.</title>
        <authorList>
            <person name="Stajich J.E."/>
            <person name="Carrillo J."/>
            <person name="Kijimoto T."/>
            <person name="Eskalen A."/>
            <person name="O'Donnell K."/>
            <person name="Kasson M."/>
        </authorList>
    </citation>
    <scope>NUCLEOTIDE SEQUENCE [LARGE SCALE GENOMIC DNA]</scope>
    <source>
        <strain evidence="2 3">NRRL62584</strain>
    </source>
</reference>
<dbReference type="EMBL" id="NKCI01000094">
    <property type="protein sequence ID" value="RSL56239.1"/>
    <property type="molecule type" value="Genomic_DNA"/>
</dbReference>
<proteinExistence type="predicted"/>
<dbReference type="Proteomes" id="UP000288168">
    <property type="component" value="Unassembled WGS sequence"/>
</dbReference>
<dbReference type="Pfam" id="PF20183">
    <property type="entry name" value="DUF6546"/>
    <property type="match status" value="1"/>
</dbReference>